<protein>
    <submittedName>
        <fullName evidence="1">Uncharacterized protein</fullName>
    </submittedName>
</protein>
<organism evidence="1 2">
    <name type="scientific">Bradyrhizobium pachyrhizi</name>
    <dbReference type="NCBI Taxonomy" id="280333"/>
    <lineage>
        <taxon>Bacteria</taxon>
        <taxon>Pseudomonadati</taxon>
        <taxon>Pseudomonadota</taxon>
        <taxon>Alphaproteobacteria</taxon>
        <taxon>Hyphomicrobiales</taxon>
        <taxon>Nitrobacteraceae</taxon>
        <taxon>Bradyrhizobium</taxon>
    </lineage>
</organism>
<dbReference type="AlphaFoldDB" id="A0A844STS8"/>
<dbReference type="Proteomes" id="UP000436468">
    <property type="component" value="Unassembled WGS sequence"/>
</dbReference>
<evidence type="ECO:0000313" key="2">
    <source>
        <dbReference type="Proteomes" id="UP000436468"/>
    </source>
</evidence>
<accession>A0A844STS8</accession>
<sequence length="71" mass="8072">MLDQMLFTLNCGHEVVIGRLEQAKVWKCEKCGRSMDLDVEPRKSVLAKDLDTARQVDLQAVERGQAITRLD</sequence>
<reference evidence="1 2" key="1">
    <citation type="submission" date="2019-12" db="EMBL/GenBank/DDBJ databases">
        <title>Draft genome sequences Bradyrhizobium cajani AMBPC1010, Bradyrhizobium pachyrhizi AMBPC1040 and Bradyrhizobium yuanmingense ALSPC3051, three plant growth promoting strains isolated from nodules of Cajanus cajan L. in Dominican Republic.</title>
        <authorList>
            <person name="Flores-Felix J.D."/>
            <person name="Araujo J."/>
            <person name="Diaz-Alcantara C."/>
            <person name="Gonzalez-Andres F."/>
            <person name="Velazquez E."/>
        </authorList>
    </citation>
    <scope>NUCLEOTIDE SEQUENCE [LARGE SCALE GENOMIC DNA]</scope>
    <source>
        <strain evidence="1 2">1040</strain>
    </source>
</reference>
<dbReference type="EMBL" id="WQNF01000012">
    <property type="protein sequence ID" value="MVT67304.1"/>
    <property type="molecule type" value="Genomic_DNA"/>
</dbReference>
<comment type="caution">
    <text evidence="1">The sequence shown here is derived from an EMBL/GenBank/DDBJ whole genome shotgun (WGS) entry which is preliminary data.</text>
</comment>
<evidence type="ECO:0000313" key="1">
    <source>
        <dbReference type="EMBL" id="MVT67304.1"/>
    </source>
</evidence>
<proteinExistence type="predicted"/>
<dbReference type="RefSeq" id="WP_157345338.1">
    <property type="nucleotide sequence ID" value="NZ_WQNF01000012.1"/>
</dbReference>
<keyword evidence="2" id="KW-1185">Reference proteome</keyword>
<name>A0A844STS8_9BRAD</name>
<gene>
    <name evidence="1" type="ORF">GPL21_19580</name>
</gene>